<reference evidence="2 3" key="1">
    <citation type="submission" date="2015-02" db="EMBL/GenBank/DDBJ databases">
        <title>Genome sequence of thermotolerant Streptomyces cyaneogriseus subsp. Noncyanogenus NMWT1, the producer of nematocidal antibiotics nemadectin.</title>
        <authorList>
            <person name="Wang H."/>
            <person name="Li C."/>
            <person name="Xiang W."/>
            <person name="Wang X."/>
        </authorList>
    </citation>
    <scope>NUCLEOTIDE SEQUENCE [LARGE SCALE GENOMIC DNA]</scope>
    <source>
        <strain evidence="2 3">NMWT 1</strain>
    </source>
</reference>
<feature type="region of interest" description="Disordered" evidence="1">
    <location>
        <begin position="260"/>
        <end position="280"/>
    </location>
</feature>
<evidence type="ECO:0000313" key="2">
    <source>
        <dbReference type="EMBL" id="AJP05032.1"/>
    </source>
</evidence>
<gene>
    <name evidence="2" type="ORF">TU94_29960</name>
</gene>
<dbReference type="HOGENOM" id="CLU_927222_0_0_11"/>
<dbReference type="STRING" id="477245.TU94_29960"/>
<evidence type="ECO:0000256" key="1">
    <source>
        <dbReference type="SAM" id="MobiDB-lite"/>
    </source>
</evidence>
<dbReference type="EMBL" id="CP010849">
    <property type="protein sequence ID" value="AJP05032.1"/>
    <property type="molecule type" value="Genomic_DNA"/>
</dbReference>
<proteinExistence type="predicted"/>
<sequence length="334" mass="35253">MTAVLSARLEEALAEVRVEPDGLTAFVGERMMTAPSPRALTGQLATALYEVVHVGRPPKDTDSPDRPADQDADRRPDGDLEDGLAARTPHRYSHYRAPVLAAVREGRGPVVRLSGVRVRVAPERITGGSGMAGRPGDGAEAGVLVAAVRRSLSPGFFLVDGSRPLARQDRVLRVYLHVGTAGAVLDAWEASLRCLEQHGVPYRAKALSSSAGLPRRDGVVIYLGGEDQYVLPDLIGAVGKDTALAPGASPFTRPLAPGVAVAWEPDDPRPGGKNTSLGEHRSRALAEGLVRHATRAGDADASRAEVVRKALLAAGIDPMEPARNLSSPPFHPAF</sequence>
<dbReference type="OrthoDB" id="2408361at2"/>
<dbReference type="Proteomes" id="UP000032234">
    <property type="component" value="Chromosome"/>
</dbReference>
<protein>
    <submittedName>
        <fullName evidence="2">Uncharacterized protein</fullName>
    </submittedName>
</protein>
<evidence type="ECO:0000313" key="3">
    <source>
        <dbReference type="Proteomes" id="UP000032234"/>
    </source>
</evidence>
<dbReference type="RefSeq" id="WP_044386376.1">
    <property type="nucleotide sequence ID" value="NZ_CP010849.1"/>
</dbReference>
<dbReference type="InterPro" id="IPR040871">
    <property type="entry name" value="HopA1"/>
</dbReference>
<name>A0A0C5FYD0_9ACTN</name>
<dbReference type="Pfam" id="PF17914">
    <property type="entry name" value="HopA1"/>
    <property type="match status" value="1"/>
</dbReference>
<feature type="compositionally biased region" description="Basic and acidic residues" evidence="1">
    <location>
        <begin position="57"/>
        <end position="78"/>
    </location>
</feature>
<dbReference type="AlphaFoldDB" id="A0A0C5FYD0"/>
<accession>A0A0C5FYD0</accession>
<dbReference type="PATRIC" id="fig|477245.3.peg.6377"/>
<feature type="region of interest" description="Disordered" evidence="1">
    <location>
        <begin position="55"/>
        <end position="88"/>
    </location>
</feature>
<dbReference type="KEGG" id="scw:TU94_29960"/>
<keyword evidence="3" id="KW-1185">Reference proteome</keyword>
<organism evidence="2 3">
    <name type="scientific">Streptomyces cyaneogriseus subsp. noncyanogenus</name>
    <dbReference type="NCBI Taxonomy" id="477245"/>
    <lineage>
        <taxon>Bacteria</taxon>
        <taxon>Bacillati</taxon>
        <taxon>Actinomycetota</taxon>
        <taxon>Actinomycetes</taxon>
        <taxon>Kitasatosporales</taxon>
        <taxon>Streptomycetaceae</taxon>
        <taxon>Streptomyces</taxon>
    </lineage>
</organism>